<reference evidence="2 3" key="1">
    <citation type="submission" date="2017-05" db="EMBL/GenBank/DDBJ databases">
        <authorList>
            <person name="Song R."/>
            <person name="Chenine A.L."/>
            <person name="Ruprecht R.M."/>
        </authorList>
    </citation>
    <scope>NUCLEOTIDE SEQUENCE [LARGE SCALE GENOMIC DNA]</scope>
    <source>
        <strain evidence="2 3">CECT 8898</strain>
    </source>
</reference>
<keyword evidence="3" id="KW-1185">Reference proteome</keyword>
<dbReference type="Pfam" id="PF18588">
    <property type="entry name" value="WcbI"/>
    <property type="match status" value="1"/>
</dbReference>
<dbReference type="OrthoDB" id="369216at2"/>
<dbReference type="RefSeq" id="WP_094021148.1">
    <property type="nucleotide sequence ID" value="NZ_FXYF01000005.1"/>
</dbReference>
<dbReference type="InterPro" id="IPR041307">
    <property type="entry name" value="WcbI"/>
</dbReference>
<sequence length="305" mass="34081">MKVLVVSNCNVNAHHAFLKHFFPAWDLRTAGITQAQQWLAEGHETFLDFLGELDLCLGLPAFFEDTAPDRFRPGATLIPVPGFVYMGTRPDCFWLPGVKSPLGGGILHSRIAVSAFCMGKSLKETAALFDGPHYDRLGYFEEHDRSLDTCRQVFGPHGVDVDGLFPRWWEAGDFMYTPNHPSGVVLYDILRQLLASRGMLDGLPQAELDDMRGRFDDPLERGILWPVYPEIAEHLKVANPISAWRSSLALEKGVTFQLEEMLARSFRTFAGCDDFRARAEQALGAENIPIYAGDAPADARIIRDL</sequence>
<accession>A0A238KDX6</accession>
<gene>
    <name evidence="2" type="ORF">MAA8898_02327</name>
</gene>
<dbReference type="EMBL" id="FXYF01000005">
    <property type="protein sequence ID" value="SMX40999.1"/>
    <property type="molecule type" value="Genomic_DNA"/>
</dbReference>
<dbReference type="Proteomes" id="UP000207598">
    <property type="component" value="Unassembled WGS sequence"/>
</dbReference>
<name>A0A238KDX6_9RHOB</name>
<proteinExistence type="predicted"/>
<organism evidence="2 3">
    <name type="scientific">Maliponia aquimaris</name>
    <dbReference type="NCBI Taxonomy" id="1673631"/>
    <lineage>
        <taxon>Bacteria</taxon>
        <taxon>Pseudomonadati</taxon>
        <taxon>Pseudomonadota</taxon>
        <taxon>Alphaproteobacteria</taxon>
        <taxon>Rhodobacterales</taxon>
        <taxon>Paracoccaceae</taxon>
        <taxon>Maliponia</taxon>
    </lineage>
</organism>
<feature type="domain" description="Polysaccharide biosynthesis enzyme WcbI" evidence="1">
    <location>
        <begin position="3"/>
        <end position="199"/>
    </location>
</feature>
<protein>
    <recommendedName>
        <fullName evidence="1">Polysaccharide biosynthesis enzyme WcbI domain-containing protein</fullName>
    </recommendedName>
</protein>
<evidence type="ECO:0000313" key="3">
    <source>
        <dbReference type="Proteomes" id="UP000207598"/>
    </source>
</evidence>
<evidence type="ECO:0000313" key="2">
    <source>
        <dbReference type="EMBL" id="SMX40999.1"/>
    </source>
</evidence>
<evidence type="ECO:0000259" key="1">
    <source>
        <dbReference type="Pfam" id="PF18588"/>
    </source>
</evidence>
<dbReference type="AlphaFoldDB" id="A0A238KDX6"/>